<feature type="transmembrane region" description="Helical" evidence="8">
    <location>
        <begin position="160"/>
        <end position="176"/>
    </location>
</feature>
<keyword evidence="6 8" id="KW-0472">Membrane</keyword>
<dbReference type="Pfam" id="PF09594">
    <property type="entry name" value="GT87"/>
    <property type="match status" value="1"/>
</dbReference>
<organism evidence="9 10">
    <name type="scientific">Maccoyibacter intestinihominis</name>
    <dbReference type="NCBI Taxonomy" id="3133499"/>
    <lineage>
        <taxon>Bacteria</taxon>
        <taxon>Bacillati</taxon>
        <taxon>Bacillota</taxon>
        <taxon>Clostridia</taxon>
        <taxon>Lachnospirales</taxon>
        <taxon>Lachnospiraceae</taxon>
        <taxon>Maccoyibacter</taxon>
    </lineage>
</organism>
<evidence type="ECO:0000256" key="8">
    <source>
        <dbReference type="SAM" id="Phobius"/>
    </source>
</evidence>
<evidence type="ECO:0000256" key="1">
    <source>
        <dbReference type="ARBA" id="ARBA00004651"/>
    </source>
</evidence>
<accession>A0ABV1HF83</accession>
<evidence type="ECO:0000256" key="2">
    <source>
        <dbReference type="ARBA" id="ARBA00022475"/>
    </source>
</evidence>
<name>A0ABV1HF83_9FIRM</name>
<feature type="transmembrane region" description="Helical" evidence="8">
    <location>
        <begin position="347"/>
        <end position="364"/>
    </location>
</feature>
<dbReference type="Proteomes" id="UP001454489">
    <property type="component" value="Unassembled WGS sequence"/>
</dbReference>
<dbReference type="InterPro" id="IPR018584">
    <property type="entry name" value="GT87"/>
</dbReference>
<feature type="transmembrane region" description="Helical" evidence="8">
    <location>
        <begin position="371"/>
        <end position="392"/>
    </location>
</feature>
<evidence type="ECO:0000313" key="9">
    <source>
        <dbReference type="EMBL" id="MEQ2558358.1"/>
    </source>
</evidence>
<evidence type="ECO:0000256" key="4">
    <source>
        <dbReference type="ARBA" id="ARBA00022692"/>
    </source>
</evidence>
<dbReference type="EMBL" id="JBBMEX010000011">
    <property type="protein sequence ID" value="MEQ2558358.1"/>
    <property type="molecule type" value="Genomic_DNA"/>
</dbReference>
<feature type="transmembrane region" description="Helical" evidence="8">
    <location>
        <begin position="111"/>
        <end position="130"/>
    </location>
</feature>
<feature type="transmembrane region" description="Helical" evidence="8">
    <location>
        <begin position="10"/>
        <end position="28"/>
    </location>
</feature>
<feature type="transmembrane region" description="Helical" evidence="8">
    <location>
        <begin position="188"/>
        <end position="209"/>
    </location>
</feature>
<keyword evidence="5 8" id="KW-1133">Transmembrane helix</keyword>
<evidence type="ECO:0000256" key="5">
    <source>
        <dbReference type="ARBA" id="ARBA00022989"/>
    </source>
</evidence>
<evidence type="ECO:0000256" key="7">
    <source>
        <dbReference type="ARBA" id="ARBA00024033"/>
    </source>
</evidence>
<evidence type="ECO:0000256" key="3">
    <source>
        <dbReference type="ARBA" id="ARBA00022679"/>
    </source>
</evidence>
<protein>
    <submittedName>
        <fullName evidence="9">Glycosyltransferase 87 family protein</fullName>
    </submittedName>
</protein>
<keyword evidence="2" id="KW-1003">Cell membrane</keyword>
<keyword evidence="3" id="KW-0808">Transferase</keyword>
<evidence type="ECO:0000313" key="10">
    <source>
        <dbReference type="Proteomes" id="UP001454489"/>
    </source>
</evidence>
<gene>
    <name evidence="9" type="ORF">WMO43_10845</name>
</gene>
<dbReference type="RefSeq" id="WP_353531183.1">
    <property type="nucleotide sequence ID" value="NZ_JBBMEX010000011.1"/>
</dbReference>
<feature type="transmembrane region" description="Helical" evidence="8">
    <location>
        <begin position="221"/>
        <end position="242"/>
    </location>
</feature>
<feature type="transmembrane region" description="Helical" evidence="8">
    <location>
        <begin position="136"/>
        <end position="153"/>
    </location>
</feature>
<keyword evidence="10" id="KW-1185">Reference proteome</keyword>
<keyword evidence="4 8" id="KW-0812">Transmembrane</keyword>
<evidence type="ECO:0000256" key="6">
    <source>
        <dbReference type="ARBA" id="ARBA00023136"/>
    </source>
</evidence>
<comment type="similarity">
    <text evidence="7">Belongs to the glycosyltransferase 87 family.</text>
</comment>
<sequence>MKKEKLKLEYIFYILMAILIGLFLYWLFHDDKGTQWNVFFRKTSDYFADYINVLRYSAWHDPYFNALNGPSEKGYFPLTYLIFYWLAKAVNFAEYRDDGVDVGMWTKNLTIANYVMLLMILIMFIQLFQMKKGKPVTKWLMTLALAFSGIALFSYERGNVIYLAVIGMVCFIEHYQSENKVLREWAFIALAFAAAIKGYPAIFGILLIWEKRWKEAIRLMIYGLLFCFGPFALIGTGFKYNITQWLVNLGENGEKYMFTHNPRFGYLFFLSQMKSGDTRDMWNEVLKIIFYILAIIGIIVISKQKTWWKKAAMLVSIIILLPTNSGFYCGLYLFPIVVLFFNEEEHNWLDILYMLSMIVILNPFQLMTKKGVNITLTATNIAMFVFAGLLLIDNIVNFIRVLIEQHKNKIRIKGALPD</sequence>
<feature type="transmembrane region" description="Helical" evidence="8">
    <location>
        <begin position="314"/>
        <end position="341"/>
    </location>
</feature>
<comment type="caution">
    <text evidence="9">The sequence shown here is derived from an EMBL/GenBank/DDBJ whole genome shotgun (WGS) entry which is preliminary data.</text>
</comment>
<reference evidence="9 10" key="1">
    <citation type="submission" date="2024-03" db="EMBL/GenBank/DDBJ databases">
        <title>Human intestinal bacterial collection.</title>
        <authorList>
            <person name="Pauvert C."/>
            <person name="Hitch T.C.A."/>
            <person name="Clavel T."/>
        </authorList>
    </citation>
    <scope>NUCLEOTIDE SEQUENCE [LARGE SCALE GENOMIC DNA]</scope>
    <source>
        <strain evidence="9 10">CLA-AA-H185</strain>
    </source>
</reference>
<feature type="transmembrane region" description="Helical" evidence="8">
    <location>
        <begin position="285"/>
        <end position="302"/>
    </location>
</feature>
<proteinExistence type="inferred from homology"/>
<comment type="subcellular location">
    <subcellularLocation>
        <location evidence="1">Cell membrane</location>
        <topology evidence="1">Multi-pass membrane protein</topology>
    </subcellularLocation>
</comment>